<dbReference type="RefSeq" id="XP_003325189.1">
    <property type="nucleotide sequence ID" value="XM_003325141.1"/>
</dbReference>
<dbReference type="GeneID" id="10539790"/>
<keyword evidence="3" id="KW-1185">Reference proteome</keyword>
<protein>
    <submittedName>
        <fullName evidence="2">Uncharacterized protein</fullName>
    </submittedName>
</protein>
<dbReference type="PANTHER" id="PTHR33246">
    <property type="entry name" value="CCHC-TYPE DOMAIN-CONTAINING PROTEIN"/>
    <property type="match status" value="1"/>
</dbReference>
<evidence type="ECO:0000313" key="3">
    <source>
        <dbReference type="Proteomes" id="UP000008783"/>
    </source>
</evidence>
<dbReference type="KEGG" id="pgr:PGTG_06726"/>
<dbReference type="AlphaFoldDB" id="E3K8L9"/>
<name>E3K8L9_PUCGT</name>
<feature type="region of interest" description="Disordered" evidence="1">
    <location>
        <begin position="16"/>
        <end position="76"/>
    </location>
</feature>
<reference key="1">
    <citation type="submission" date="2007-01" db="EMBL/GenBank/DDBJ databases">
        <title>The Genome Sequence of Puccinia graminis f. sp. tritici Strain CRL 75-36-700-3.</title>
        <authorList>
            <consortium name="The Broad Institute Genome Sequencing Platform"/>
            <person name="Birren B."/>
            <person name="Lander E."/>
            <person name="Galagan J."/>
            <person name="Nusbaum C."/>
            <person name="Devon K."/>
            <person name="Cuomo C."/>
            <person name="Jaffe D."/>
            <person name="Butler J."/>
            <person name="Alvarez P."/>
            <person name="Gnerre S."/>
            <person name="Grabherr M."/>
            <person name="Mauceli E."/>
            <person name="Brockman W."/>
            <person name="Young S."/>
            <person name="LaButti K."/>
            <person name="Sykes S."/>
            <person name="DeCaprio D."/>
            <person name="Crawford M."/>
            <person name="Koehrsen M."/>
            <person name="Engels R."/>
            <person name="Montgomery P."/>
            <person name="Pearson M."/>
            <person name="Howarth C."/>
            <person name="Larson L."/>
            <person name="White J."/>
            <person name="Zeng Q."/>
            <person name="Kodira C."/>
            <person name="Yandava C."/>
            <person name="Alvarado L."/>
            <person name="O'Leary S."/>
            <person name="Szabo L."/>
            <person name="Dean R."/>
            <person name="Schein J."/>
        </authorList>
    </citation>
    <scope>NUCLEOTIDE SEQUENCE</scope>
    <source>
        <strain>CRL 75-36-700-3</strain>
    </source>
</reference>
<evidence type="ECO:0000256" key="1">
    <source>
        <dbReference type="SAM" id="MobiDB-lite"/>
    </source>
</evidence>
<dbReference type="InParanoid" id="E3K8L9"/>
<dbReference type="Proteomes" id="UP000008783">
    <property type="component" value="Unassembled WGS sequence"/>
</dbReference>
<proteinExistence type="predicted"/>
<feature type="compositionally biased region" description="Polar residues" evidence="1">
    <location>
        <begin position="29"/>
        <end position="39"/>
    </location>
</feature>
<dbReference type="PANTHER" id="PTHR33246:SF51">
    <property type="entry name" value="MYB_SANT-LIKE DOMAIN-CONTAINING PROTEIN"/>
    <property type="match status" value="1"/>
</dbReference>
<gene>
    <name evidence="2" type="ORF">PGTG_06726</name>
</gene>
<dbReference type="HOGENOM" id="CLU_1468906_0_0_1"/>
<reference evidence="3" key="2">
    <citation type="journal article" date="2011" name="Proc. Natl. Acad. Sci. U.S.A.">
        <title>Obligate biotrophy features unraveled by the genomic analysis of rust fungi.</title>
        <authorList>
            <person name="Duplessis S."/>
            <person name="Cuomo C.A."/>
            <person name="Lin Y.-C."/>
            <person name="Aerts A."/>
            <person name="Tisserant E."/>
            <person name="Veneault-Fourrey C."/>
            <person name="Joly D.L."/>
            <person name="Hacquard S."/>
            <person name="Amselem J."/>
            <person name="Cantarel B.L."/>
            <person name="Chiu R."/>
            <person name="Coutinho P.M."/>
            <person name="Feau N."/>
            <person name="Field M."/>
            <person name="Frey P."/>
            <person name="Gelhaye E."/>
            <person name="Goldberg J."/>
            <person name="Grabherr M.G."/>
            <person name="Kodira C.D."/>
            <person name="Kohler A."/>
            <person name="Kuees U."/>
            <person name="Lindquist E.A."/>
            <person name="Lucas S.M."/>
            <person name="Mago R."/>
            <person name="Mauceli E."/>
            <person name="Morin E."/>
            <person name="Murat C."/>
            <person name="Pangilinan J.L."/>
            <person name="Park R."/>
            <person name="Pearson M."/>
            <person name="Quesneville H."/>
            <person name="Rouhier N."/>
            <person name="Sakthikumar S."/>
            <person name="Salamov A.A."/>
            <person name="Schmutz J."/>
            <person name="Selles B."/>
            <person name="Shapiro H."/>
            <person name="Tanguay P."/>
            <person name="Tuskan G.A."/>
            <person name="Henrissat B."/>
            <person name="Van de Peer Y."/>
            <person name="Rouze P."/>
            <person name="Ellis J.G."/>
            <person name="Dodds P.N."/>
            <person name="Schein J.E."/>
            <person name="Zhong S."/>
            <person name="Hamelin R.C."/>
            <person name="Grigoriev I.V."/>
            <person name="Szabo L.J."/>
            <person name="Martin F."/>
        </authorList>
    </citation>
    <scope>NUCLEOTIDE SEQUENCE [LARGE SCALE GENOMIC DNA]</scope>
    <source>
        <strain evidence="3">CRL 75-36-700-3 / race SCCL</strain>
    </source>
</reference>
<sequence>MDGHDLNNSGHVARMIHSHKSTGDKTDKQASLTRSSTKSHFSHQPPAKAGRTSAATLGGAEEENNESDFSGSELEVTAGQAEVSLSSTVFSNPSGNANLESGCSVSMTPDLSAISRAKADSTPVRLADHSLVEATHKGVSKLPLDTDATVTTLVVPDLAEPLLSIAGLCDAGLTVVFTKQSEKI</sequence>
<accession>E3K8L9</accession>
<organism evidence="2 3">
    <name type="scientific">Puccinia graminis f. sp. tritici (strain CRL 75-36-700-3 / race SCCL)</name>
    <name type="common">Black stem rust fungus</name>
    <dbReference type="NCBI Taxonomy" id="418459"/>
    <lineage>
        <taxon>Eukaryota</taxon>
        <taxon>Fungi</taxon>
        <taxon>Dikarya</taxon>
        <taxon>Basidiomycota</taxon>
        <taxon>Pucciniomycotina</taxon>
        <taxon>Pucciniomycetes</taxon>
        <taxon>Pucciniales</taxon>
        <taxon>Pucciniaceae</taxon>
        <taxon>Puccinia</taxon>
    </lineage>
</organism>
<evidence type="ECO:0000313" key="2">
    <source>
        <dbReference type="EMBL" id="EFP80770.1"/>
    </source>
</evidence>
<dbReference type="EMBL" id="DS178276">
    <property type="protein sequence ID" value="EFP80770.1"/>
    <property type="molecule type" value="Genomic_DNA"/>
</dbReference>
<dbReference type="VEuPathDB" id="FungiDB:PGTG_06726"/>